<dbReference type="AlphaFoldDB" id="A0A8X6GF26"/>
<name>A0A8X6GF26_TRICU</name>
<organism evidence="1 2">
    <name type="scientific">Trichonephila clavata</name>
    <name type="common">Joro spider</name>
    <name type="synonym">Nephila clavata</name>
    <dbReference type="NCBI Taxonomy" id="2740835"/>
    <lineage>
        <taxon>Eukaryota</taxon>
        <taxon>Metazoa</taxon>
        <taxon>Ecdysozoa</taxon>
        <taxon>Arthropoda</taxon>
        <taxon>Chelicerata</taxon>
        <taxon>Arachnida</taxon>
        <taxon>Araneae</taxon>
        <taxon>Araneomorphae</taxon>
        <taxon>Entelegynae</taxon>
        <taxon>Araneoidea</taxon>
        <taxon>Nephilidae</taxon>
        <taxon>Trichonephila</taxon>
    </lineage>
</organism>
<dbReference type="Proteomes" id="UP000887116">
    <property type="component" value="Unassembled WGS sequence"/>
</dbReference>
<comment type="caution">
    <text evidence="1">The sequence shown here is derived from an EMBL/GenBank/DDBJ whole genome shotgun (WGS) entry which is preliminary data.</text>
</comment>
<gene>
    <name evidence="1" type="ORF">TNCT_622781</name>
</gene>
<keyword evidence="2" id="KW-1185">Reference proteome</keyword>
<reference evidence="1" key="1">
    <citation type="submission" date="2020-07" db="EMBL/GenBank/DDBJ databases">
        <title>Multicomponent nature underlies the extraordinary mechanical properties of spider dragline silk.</title>
        <authorList>
            <person name="Kono N."/>
            <person name="Nakamura H."/>
            <person name="Mori M."/>
            <person name="Yoshida Y."/>
            <person name="Ohtoshi R."/>
            <person name="Malay A.D."/>
            <person name="Moran D.A.P."/>
            <person name="Tomita M."/>
            <person name="Numata K."/>
            <person name="Arakawa K."/>
        </authorList>
    </citation>
    <scope>NUCLEOTIDE SEQUENCE</scope>
</reference>
<dbReference type="EMBL" id="BMAO01012400">
    <property type="protein sequence ID" value="GFQ81118.1"/>
    <property type="molecule type" value="Genomic_DNA"/>
</dbReference>
<evidence type="ECO:0000313" key="2">
    <source>
        <dbReference type="Proteomes" id="UP000887116"/>
    </source>
</evidence>
<proteinExistence type="predicted"/>
<protein>
    <submittedName>
        <fullName evidence="1">Uncharacterized protein</fullName>
    </submittedName>
</protein>
<sequence length="151" mass="16323">MLLGFRSGPCVRFPLCPTVELLFPSKSLPVLDSPPKHTHENPQMGQQASFKEGGGGALAALRWILVPEIGSVRRVYAAVAQSLPDIALSRTKAQDVGPAFWITWSLSNSRQQVRPHCNSLPTGIVTLPSAVRILLRAVLVISSVRGCSSVW</sequence>
<evidence type="ECO:0000313" key="1">
    <source>
        <dbReference type="EMBL" id="GFQ81118.1"/>
    </source>
</evidence>
<accession>A0A8X6GF26</accession>